<dbReference type="EMBL" id="CM055113">
    <property type="protein sequence ID" value="KAJ7516092.1"/>
    <property type="molecule type" value="Genomic_DNA"/>
</dbReference>
<gene>
    <name evidence="1" type="ORF">O6H91_22G042500</name>
</gene>
<evidence type="ECO:0000313" key="1">
    <source>
        <dbReference type="EMBL" id="KAJ7516092.1"/>
    </source>
</evidence>
<protein>
    <submittedName>
        <fullName evidence="1">Uncharacterized protein</fullName>
    </submittedName>
</protein>
<keyword evidence="2" id="KW-1185">Reference proteome</keyword>
<comment type="caution">
    <text evidence="1">The sequence shown here is derived from an EMBL/GenBank/DDBJ whole genome shotgun (WGS) entry which is preliminary data.</text>
</comment>
<reference evidence="2" key="1">
    <citation type="journal article" date="2024" name="Proc. Natl. Acad. Sci. U.S.A.">
        <title>Extraordinary preservation of gene collinearity over three hundred million years revealed in homosporous lycophytes.</title>
        <authorList>
            <person name="Li C."/>
            <person name="Wickell D."/>
            <person name="Kuo L.Y."/>
            <person name="Chen X."/>
            <person name="Nie B."/>
            <person name="Liao X."/>
            <person name="Peng D."/>
            <person name="Ji J."/>
            <person name="Jenkins J."/>
            <person name="Williams M."/>
            <person name="Shu S."/>
            <person name="Plott C."/>
            <person name="Barry K."/>
            <person name="Rajasekar S."/>
            <person name="Grimwood J."/>
            <person name="Han X."/>
            <person name="Sun S."/>
            <person name="Hou Z."/>
            <person name="He W."/>
            <person name="Dai G."/>
            <person name="Sun C."/>
            <person name="Schmutz J."/>
            <person name="Leebens-Mack J.H."/>
            <person name="Li F.W."/>
            <person name="Wang L."/>
        </authorList>
    </citation>
    <scope>NUCLEOTIDE SEQUENCE [LARGE SCALE GENOMIC DNA]</scope>
    <source>
        <strain evidence="2">cv. PW_Plant_1</strain>
    </source>
</reference>
<evidence type="ECO:0000313" key="2">
    <source>
        <dbReference type="Proteomes" id="UP001162992"/>
    </source>
</evidence>
<organism evidence="1 2">
    <name type="scientific">Diphasiastrum complanatum</name>
    <name type="common">Issler's clubmoss</name>
    <name type="synonym">Lycopodium complanatum</name>
    <dbReference type="NCBI Taxonomy" id="34168"/>
    <lineage>
        <taxon>Eukaryota</taxon>
        <taxon>Viridiplantae</taxon>
        <taxon>Streptophyta</taxon>
        <taxon>Embryophyta</taxon>
        <taxon>Tracheophyta</taxon>
        <taxon>Lycopodiopsida</taxon>
        <taxon>Lycopodiales</taxon>
        <taxon>Lycopodiaceae</taxon>
        <taxon>Lycopodioideae</taxon>
        <taxon>Diphasiastrum</taxon>
    </lineage>
</organism>
<proteinExistence type="predicted"/>
<dbReference type="Proteomes" id="UP001162992">
    <property type="component" value="Chromosome 22"/>
</dbReference>
<sequence>MVDDASSAAVRAVCMYYAENDDRSQKNQQGCVSKLLHCISEAYNMFFAILFLFFFVGTGLAIASFTDNSIFCRDLCHVSQPEARNEENDKMMGLSLQKGEPAMTANDQ</sequence>
<name>A0ACC2AG56_DIPCM</name>
<accession>A0ACC2AG56</accession>